<comment type="subcellular location">
    <subcellularLocation>
        <location evidence="7">Cytoplasm</location>
    </subcellularLocation>
</comment>
<keyword evidence="5 7" id="KW-0949">S-adenosyl-L-methionine</keyword>
<dbReference type="Gene3D" id="1.10.8.100">
    <property type="entry name" value="Ribosomal RNA adenine dimethylase-like, domain 2"/>
    <property type="match status" value="1"/>
</dbReference>
<gene>
    <name evidence="7" type="primary">rsmA</name>
    <name evidence="7" type="synonym">ksgA</name>
    <name evidence="10" type="ORF">BM613_07775</name>
</gene>
<keyword evidence="11" id="KW-1185">Reference proteome</keyword>
<dbReference type="Proteomes" id="UP000245380">
    <property type="component" value="Unassembled WGS sequence"/>
</dbReference>
<dbReference type="Pfam" id="PF00398">
    <property type="entry name" value="RrnaAD"/>
    <property type="match status" value="1"/>
</dbReference>
<dbReference type="PROSITE" id="PS51689">
    <property type="entry name" value="SAM_RNA_A_N6_MT"/>
    <property type="match status" value="1"/>
</dbReference>
<comment type="similarity">
    <text evidence="7">Belongs to the class I-like SAM-binding methyltransferase superfamily. rRNA adenine N(6)-methyltransferase family. RsmA subfamily.</text>
</comment>
<dbReference type="GO" id="GO:0052908">
    <property type="term" value="F:16S rRNA (adenine(1518)-N(6)/adenine(1519)-N(6))-dimethyltransferase activity"/>
    <property type="evidence" value="ECO:0007669"/>
    <property type="project" value="UniProtKB-EC"/>
</dbReference>
<keyword evidence="1 7" id="KW-0963">Cytoplasm</keyword>
<dbReference type="RefSeq" id="WP_109430624.1">
    <property type="nucleotide sequence ID" value="NZ_MPDK01000011.1"/>
</dbReference>
<dbReference type="InterPro" id="IPR011530">
    <property type="entry name" value="rRNA_adenine_dimethylase"/>
</dbReference>
<dbReference type="AlphaFoldDB" id="A0A2U3D8B7"/>
<dbReference type="GO" id="GO:0005829">
    <property type="term" value="C:cytosol"/>
    <property type="evidence" value="ECO:0007669"/>
    <property type="project" value="TreeGrafter"/>
</dbReference>
<keyword evidence="2 7" id="KW-0698">rRNA processing</keyword>
<feature type="binding site" evidence="7 8">
    <location>
        <position position="82"/>
    </location>
    <ligand>
        <name>S-adenosyl-L-methionine</name>
        <dbReference type="ChEBI" id="CHEBI:59789"/>
    </ligand>
</feature>
<dbReference type="OrthoDB" id="9814755at2"/>
<feature type="binding site" evidence="7 8">
    <location>
        <position position="131"/>
    </location>
    <ligand>
        <name>S-adenosyl-L-methionine</name>
        <dbReference type="ChEBI" id="CHEBI:59789"/>
    </ligand>
</feature>
<dbReference type="GO" id="GO:0003723">
    <property type="term" value="F:RNA binding"/>
    <property type="evidence" value="ECO:0007669"/>
    <property type="project" value="UniProtKB-UniRule"/>
</dbReference>
<keyword evidence="4 7" id="KW-0808">Transferase</keyword>
<dbReference type="PROSITE" id="PS01131">
    <property type="entry name" value="RRNA_A_DIMETH"/>
    <property type="match status" value="1"/>
</dbReference>
<protein>
    <recommendedName>
        <fullName evidence="7">Ribosomal RNA small subunit methyltransferase A</fullName>
        <ecNumber evidence="7">2.1.1.182</ecNumber>
    </recommendedName>
    <alternativeName>
        <fullName evidence="7">16S rRNA (adenine(1518)-N(6)/adenine(1519)-N(6))-dimethyltransferase</fullName>
    </alternativeName>
    <alternativeName>
        <fullName evidence="7">16S rRNA dimethyladenosine transferase</fullName>
    </alternativeName>
    <alternativeName>
        <fullName evidence="7">16S rRNA dimethylase</fullName>
    </alternativeName>
    <alternativeName>
        <fullName evidence="7">S-adenosylmethionine-6-N', N'-adenosyl(rRNA) dimethyltransferase</fullName>
    </alternativeName>
</protein>
<evidence type="ECO:0000256" key="8">
    <source>
        <dbReference type="PROSITE-ProRule" id="PRU01026"/>
    </source>
</evidence>
<sequence length="313" mass="34571">MKPRLYQPRVVADLLKRYGFTMKKGLGQNFLIDGHVLSQIVSAAIAGAPAVGQKVAVEVGPGIGTLTQALIEGGFDRVIAIEKDQTLKPLLQETLGDYTEVDIRFADALQFDFAGLLADMPKDTTIRFAANLPYYITTPLLMRLLEGALPFSRIVVMVQKEVAERMVAKPGGKDYGALSVAVQYYSQAQIVAFVPGTCFVPKPDVDSAVVALERVEHEFSCNRDVFFRVVRGAFAKRRKTLENTLAMEFGLPKIMIREWLAASGIEGVRRGETLTLEEFAALADHFKQFVSSSDRKVTTHEVYESNKGQYDNG</sequence>
<evidence type="ECO:0000313" key="10">
    <source>
        <dbReference type="EMBL" id="PWI57522.1"/>
    </source>
</evidence>
<evidence type="ECO:0000256" key="2">
    <source>
        <dbReference type="ARBA" id="ARBA00022552"/>
    </source>
</evidence>
<dbReference type="SMART" id="SM00650">
    <property type="entry name" value="rADc"/>
    <property type="match status" value="1"/>
</dbReference>
<dbReference type="InterPro" id="IPR020596">
    <property type="entry name" value="rRNA_Ade_Mease_Trfase_CS"/>
</dbReference>
<feature type="binding site" evidence="7 8">
    <location>
        <position position="29"/>
    </location>
    <ligand>
        <name>S-adenosyl-L-methionine</name>
        <dbReference type="ChEBI" id="CHEBI:59789"/>
    </ligand>
</feature>
<evidence type="ECO:0000259" key="9">
    <source>
        <dbReference type="SMART" id="SM00650"/>
    </source>
</evidence>
<dbReference type="NCBIfam" id="TIGR00755">
    <property type="entry name" value="ksgA"/>
    <property type="match status" value="1"/>
</dbReference>
<evidence type="ECO:0000256" key="1">
    <source>
        <dbReference type="ARBA" id="ARBA00022490"/>
    </source>
</evidence>
<comment type="caution">
    <text evidence="10">The sequence shown here is derived from an EMBL/GenBank/DDBJ whole genome shotgun (WGS) entry which is preliminary data.</text>
</comment>
<dbReference type="InterPro" id="IPR001737">
    <property type="entry name" value="KsgA/Erm"/>
</dbReference>
<evidence type="ECO:0000256" key="5">
    <source>
        <dbReference type="ARBA" id="ARBA00022691"/>
    </source>
</evidence>
<organism evidence="10 11">
    <name type="scientific">Sulfoacidibacillus thermotolerans</name>
    <name type="common">Acidibacillus sulfuroxidans</name>
    <dbReference type="NCBI Taxonomy" id="1765684"/>
    <lineage>
        <taxon>Bacteria</taxon>
        <taxon>Bacillati</taxon>
        <taxon>Bacillota</taxon>
        <taxon>Bacilli</taxon>
        <taxon>Bacillales</taxon>
        <taxon>Alicyclobacillaceae</taxon>
        <taxon>Sulfoacidibacillus</taxon>
    </lineage>
</organism>
<dbReference type="InterPro" id="IPR029063">
    <property type="entry name" value="SAM-dependent_MTases_sf"/>
</dbReference>
<dbReference type="FunFam" id="3.40.50.150:FF:000023">
    <property type="entry name" value="Ribosomal RNA small subunit methyltransferase A"/>
    <property type="match status" value="1"/>
</dbReference>
<dbReference type="EC" id="2.1.1.182" evidence="7"/>
<keyword evidence="6 7" id="KW-0694">RNA-binding</keyword>
<dbReference type="InterPro" id="IPR023165">
    <property type="entry name" value="rRNA_Ade_diMease-like_C"/>
</dbReference>
<keyword evidence="3 7" id="KW-0489">Methyltransferase</keyword>
<comment type="catalytic activity">
    <reaction evidence="7">
        <text>adenosine(1518)/adenosine(1519) in 16S rRNA + 4 S-adenosyl-L-methionine = N(6)-dimethyladenosine(1518)/N(6)-dimethyladenosine(1519) in 16S rRNA + 4 S-adenosyl-L-homocysteine + 4 H(+)</text>
        <dbReference type="Rhea" id="RHEA:19609"/>
        <dbReference type="Rhea" id="RHEA-COMP:10232"/>
        <dbReference type="Rhea" id="RHEA-COMP:10233"/>
        <dbReference type="ChEBI" id="CHEBI:15378"/>
        <dbReference type="ChEBI" id="CHEBI:57856"/>
        <dbReference type="ChEBI" id="CHEBI:59789"/>
        <dbReference type="ChEBI" id="CHEBI:74411"/>
        <dbReference type="ChEBI" id="CHEBI:74493"/>
        <dbReference type="EC" id="2.1.1.182"/>
    </reaction>
</comment>
<dbReference type="InterPro" id="IPR020598">
    <property type="entry name" value="rRNA_Ade_methylase_Trfase_N"/>
</dbReference>
<dbReference type="Gene3D" id="3.40.50.150">
    <property type="entry name" value="Vaccinia Virus protein VP39"/>
    <property type="match status" value="1"/>
</dbReference>
<evidence type="ECO:0000256" key="6">
    <source>
        <dbReference type="ARBA" id="ARBA00022884"/>
    </source>
</evidence>
<dbReference type="SUPFAM" id="SSF53335">
    <property type="entry name" value="S-adenosyl-L-methionine-dependent methyltransferases"/>
    <property type="match status" value="1"/>
</dbReference>
<comment type="function">
    <text evidence="7">Specifically dimethylates two adjacent adenosines (A1518 and A1519) in the loop of a conserved hairpin near the 3'-end of 16S rRNA in the 30S particle. May play a critical role in biogenesis of 30S subunits.</text>
</comment>
<evidence type="ECO:0000256" key="3">
    <source>
        <dbReference type="ARBA" id="ARBA00022603"/>
    </source>
</evidence>
<evidence type="ECO:0000256" key="4">
    <source>
        <dbReference type="ARBA" id="ARBA00022679"/>
    </source>
</evidence>
<proteinExistence type="inferred from homology"/>
<dbReference type="EMBL" id="MPDK01000011">
    <property type="protein sequence ID" value="PWI57522.1"/>
    <property type="molecule type" value="Genomic_DNA"/>
</dbReference>
<reference evidence="10 11" key="1">
    <citation type="submission" date="2016-11" db="EMBL/GenBank/DDBJ databases">
        <title>Comparative genomics of Acidibacillus ferroxidans species.</title>
        <authorList>
            <person name="Oliveira G."/>
            <person name="Nunes G."/>
            <person name="Oliveira R."/>
            <person name="Araujo F."/>
            <person name="Salim A."/>
            <person name="Scholte L."/>
            <person name="Morais D."/>
            <person name="Nancucheo I."/>
            <person name="Johnson D.B."/>
            <person name="Grail B."/>
            <person name="Bittencourt J."/>
            <person name="Valadares R."/>
        </authorList>
    </citation>
    <scope>NUCLEOTIDE SEQUENCE [LARGE SCALE GENOMIC DNA]</scope>
    <source>
        <strain evidence="10 11">Y002</strain>
    </source>
</reference>
<name>A0A2U3D8B7_SULT2</name>
<feature type="binding site" evidence="7 8">
    <location>
        <position position="31"/>
    </location>
    <ligand>
        <name>S-adenosyl-L-methionine</name>
        <dbReference type="ChEBI" id="CHEBI:59789"/>
    </ligand>
</feature>
<accession>A0A2U3D8B7</accession>
<feature type="binding site" evidence="7 8">
    <location>
        <position position="107"/>
    </location>
    <ligand>
        <name>S-adenosyl-L-methionine</name>
        <dbReference type="ChEBI" id="CHEBI:59789"/>
    </ligand>
</feature>
<dbReference type="PANTHER" id="PTHR11727">
    <property type="entry name" value="DIMETHYLADENOSINE TRANSFERASE"/>
    <property type="match status" value="1"/>
</dbReference>
<dbReference type="HAMAP" id="MF_00607">
    <property type="entry name" value="16SrRNA_methyltr_A"/>
    <property type="match status" value="1"/>
</dbReference>
<evidence type="ECO:0000256" key="7">
    <source>
        <dbReference type="HAMAP-Rule" id="MF_00607"/>
    </source>
</evidence>
<dbReference type="PANTHER" id="PTHR11727:SF7">
    <property type="entry name" value="DIMETHYLADENOSINE TRANSFERASE-RELATED"/>
    <property type="match status" value="1"/>
</dbReference>
<feature type="binding site" evidence="7 8">
    <location>
        <position position="60"/>
    </location>
    <ligand>
        <name>S-adenosyl-L-methionine</name>
        <dbReference type="ChEBI" id="CHEBI:59789"/>
    </ligand>
</feature>
<evidence type="ECO:0000313" key="11">
    <source>
        <dbReference type="Proteomes" id="UP000245380"/>
    </source>
</evidence>
<feature type="domain" description="Ribosomal RNA adenine methylase transferase N-terminal" evidence="9">
    <location>
        <begin position="36"/>
        <end position="216"/>
    </location>
</feature>